<dbReference type="Proteomes" id="UP001501074">
    <property type="component" value="Unassembled WGS sequence"/>
</dbReference>
<sequence>MTHDEHVGDPSRTGEPASLLAPDGALKTSSETSSEASTEALWDTSLEVTAELVRDLYRWMRLTRRLDSEAFSLQRHGELGLWAPSLGQEAAQVGSITALRPTDYVFPSYREHATALVRGVTPAQMLEQWRGISGCGWDPAALHLHAYTVVLAAHLPHATGYAMGVQRDGTDEVVTAYLGDGATSQGDANEAFNWAAACHAPVLFFVQNNQYAISTPTRLQMRTPIHQRARGFGLQSFFVDGNDVLAVHAATRQAVSQIRAGGGPALIEAVTYRTGPHTSSDDPTRYRDQAEADAWASRDPLARVEKLLDARDWWTPAWRLGLDAECERLGADLRSAVQSFGPVELDGLFDTVLGGRSALLAEQKAGYADYVAAYEEVSS</sequence>
<keyword evidence="8" id="KW-1185">Reference proteome</keyword>
<evidence type="ECO:0000256" key="4">
    <source>
        <dbReference type="RuleBase" id="RU365014"/>
    </source>
</evidence>
<dbReference type="InterPro" id="IPR050771">
    <property type="entry name" value="Alpha-ketoacid_DH_E1_comp"/>
</dbReference>
<accession>A0ABP6Z5U4</accession>
<proteinExistence type="inferred from homology"/>
<dbReference type="SUPFAM" id="SSF52518">
    <property type="entry name" value="Thiamin diphosphate-binding fold (THDP-binding)"/>
    <property type="match status" value="1"/>
</dbReference>
<protein>
    <recommendedName>
        <fullName evidence="4">2-oxoisovalerate dehydrogenase subunit alpha</fullName>
        <ecNumber evidence="4">1.2.4.4</ecNumber>
    </recommendedName>
    <alternativeName>
        <fullName evidence="4">Branched-chain alpha-keto acid dehydrogenase E1 component alpha chain</fullName>
    </alternativeName>
</protein>
<dbReference type="RefSeq" id="WP_231485916.1">
    <property type="nucleotide sequence ID" value="NZ_BAAAZO010000002.1"/>
</dbReference>
<gene>
    <name evidence="7" type="primary">pdhA</name>
    <name evidence="7" type="ORF">GCM10022223_11640</name>
</gene>
<evidence type="ECO:0000313" key="7">
    <source>
        <dbReference type="EMBL" id="GAA3598079.1"/>
    </source>
</evidence>
<dbReference type="Pfam" id="PF00676">
    <property type="entry name" value="E1_dh"/>
    <property type="match status" value="1"/>
</dbReference>
<evidence type="ECO:0000256" key="5">
    <source>
        <dbReference type="SAM" id="MobiDB-lite"/>
    </source>
</evidence>
<comment type="similarity">
    <text evidence="4">Belongs to the BCKDHA family.</text>
</comment>
<dbReference type="EC" id="1.2.4.4" evidence="4"/>
<dbReference type="Gene3D" id="3.40.50.970">
    <property type="match status" value="1"/>
</dbReference>
<dbReference type="PANTHER" id="PTHR43380:SF1">
    <property type="entry name" value="2-OXOISOVALERATE DEHYDROGENASE SUBUNIT ALPHA, MITOCHONDRIAL"/>
    <property type="match status" value="1"/>
</dbReference>
<keyword evidence="7" id="KW-0670">Pyruvate</keyword>
<evidence type="ECO:0000313" key="8">
    <source>
        <dbReference type="Proteomes" id="UP001501074"/>
    </source>
</evidence>
<evidence type="ECO:0000256" key="1">
    <source>
        <dbReference type="ARBA" id="ARBA00001964"/>
    </source>
</evidence>
<dbReference type="InterPro" id="IPR001017">
    <property type="entry name" value="DH_E1"/>
</dbReference>
<evidence type="ECO:0000259" key="6">
    <source>
        <dbReference type="Pfam" id="PF00676"/>
    </source>
</evidence>
<keyword evidence="3 4" id="KW-0786">Thiamine pyrophosphate</keyword>
<reference evidence="8" key="1">
    <citation type="journal article" date="2019" name="Int. J. Syst. Evol. Microbiol.">
        <title>The Global Catalogue of Microorganisms (GCM) 10K type strain sequencing project: providing services to taxonomists for standard genome sequencing and annotation.</title>
        <authorList>
            <consortium name="The Broad Institute Genomics Platform"/>
            <consortium name="The Broad Institute Genome Sequencing Center for Infectious Disease"/>
            <person name="Wu L."/>
            <person name="Ma J."/>
        </authorList>
    </citation>
    <scope>NUCLEOTIDE SEQUENCE [LARGE SCALE GENOMIC DNA]</scope>
    <source>
        <strain evidence="8">JCM 16902</strain>
    </source>
</reference>
<dbReference type="CDD" id="cd02000">
    <property type="entry name" value="TPP_E1_PDC_ADC_BCADC"/>
    <property type="match status" value="1"/>
</dbReference>
<comment type="function">
    <text evidence="4">The branched-chain alpha-keto dehydrogenase complex catalyzes the overall conversion of alpha-keto acids to acyl-CoA and CO(2). It contains multiple copies of three enzymatic components: branched-chain alpha-keto acid decarboxylase (E1), lipoamide acyltransferase (E2) and lipoamide dehydrogenase (E3).</text>
</comment>
<feature type="compositionally biased region" description="Low complexity" evidence="5">
    <location>
        <begin position="28"/>
        <end position="39"/>
    </location>
</feature>
<comment type="caution">
    <text evidence="7">The sequence shown here is derived from an EMBL/GenBank/DDBJ whole genome shotgun (WGS) entry which is preliminary data.</text>
</comment>
<organism evidence="7 8">
    <name type="scientific">Kineosporia mesophila</name>
    <dbReference type="NCBI Taxonomy" id="566012"/>
    <lineage>
        <taxon>Bacteria</taxon>
        <taxon>Bacillati</taxon>
        <taxon>Actinomycetota</taxon>
        <taxon>Actinomycetes</taxon>
        <taxon>Kineosporiales</taxon>
        <taxon>Kineosporiaceae</taxon>
        <taxon>Kineosporia</taxon>
    </lineage>
</organism>
<evidence type="ECO:0000256" key="2">
    <source>
        <dbReference type="ARBA" id="ARBA00023002"/>
    </source>
</evidence>
<feature type="domain" description="Dehydrogenase E1 component" evidence="6">
    <location>
        <begin position="57"/>
        <end position="316"/>
    </location>
</feature>
<feature type="region of interest" description="Disordered" evidence="5">
    <location>
        <begin position="1"/>
        <end position="39"/>
    </location>
</feature>
<dbReference type="EMBL" id="BAAAZO010000002">
    <property type="protein sequence ID" value="GAA3598079.1"/>
    <property type="molecule type" value="Genomic_DNA"/>
</dbReference>
<comment type="cofactor">
    <cofactor evidence="1 4">
        <name>thiamine diphosphate</name>
        <dbReference type="ChEBI" id="CHEBI:58937"/>
    </cofactor>
</comment>
<keyword evidence="2 4" id="KW-0560">Oxidoreductase</keyword>
<name>A0ABP6Z5U4_9ACTN</name>
<comment type="catalytic activity">
    <reaction evidence="4">
        <text>N(6)-[(R)-lipoyl]-L-lysyl-[protein] + 3-methyl-2-oxobutanoate + H(+) = N(6)-[(R)-S(8)-2-methylpropanoyldihydrolipoyl]-L-lysyl-[protein] + CO2</text>
        <dbReference type="Rhea" id="RHEA:13457"/>
        <dbReference type="Rhea" id="RHEA-COMP:10474"/>
        <dbReference type="Rhea" id="RHEA-COMP:10497"/>
        <dbReference type="ChEBI" id="CHEBI:11851"/>
        <dbReference type="ChEBI" id="CHEBI:15378"/>
        <dbReference type="ChEBI" id="CHEBI:16526"/>
        <dbReference type="ChEBI" id="CHEBI:83099"/>
        <dbReference type="ChEBI" id="CHEBI:83142"/>
        <dbReference type="EC" id="1.2.4.4"/>
    </reaction>
</comment>
<evidence type="ECO:0000256" key="3">
    <source>
        <dbReference type="ARBA" id="ARBA00023052"/>
    </source>
</evidence>
<dbReference type="InterPro" id="IPR029061">
    <property type="entry name" value="THDP-binding"/>
</dbReference>
<dbReference type="PANTHER" id="PTHR43380">
    <property type="entry name" value="2-OXOISOVALERATE DEHYDROGENASE SUBUNIT ALPHA, MITOCHONDRIAL"/>
    <property type="match status" value="1"/>
</dbReference>